<protein>
    <submittedName>
        <fullName evidence="1">DUF2946 domain-containing protein</fullName>
    </submittedName>
</protein>
<keyword evidence="2" id="KW-1185">Reference proteome</keyword>
<sequence>MRRSRTTAWIALAAMLLHVLAMPLAGSLSAETKRLLGWGGYCPLAQQLEHAGHAQVAADQDDSAPAAHHANMPQCCCGAGFAGLAALPSATPPLPDPRALVRVRLPAEPALLPAPRQQWPALNPRASPLA</sequence>
<accession>A0A8E2QF02</accession>
<dbReference type="Proteomes" id="UP000235881">
    <property type="component" value="Unassembled WGS sequence"/>
</dbReference>
<proteinExistence type="predicted"/>
<dbReference type="RefSeq" id="WP_077682392.1">
    <property type="nucleotide sequence ID" value="NZ_CP065721.1"/>
</dbReference>
<dbReference type="EMBL" id="POUK01000002">
    <property type="protein sequence ID" value="PNF77597.1"/>
    <property type="molecule type" value="Genomic_DNA"/>
</dbReference>
<comment type="caution">
    <text evidence="1">The sequence shown here is derived from an EMBL/GenBank/DDBJ whole genome shotgun (WGS) entry which is preliminary data.</text>
</comment>
<dbReference type="Pfam" id="PF11162">
    <property type="entry name" value="DUF2946"/>
    <property type="match status" value="1"/>
</dbReference>
<evidence type="ECO:0000313" key="2">
    <source>
        <dbReference type="Proteomes" id="UP000235881"/>
    </source>
</evidence>
<dbReference type="AlphaFoldDB" id="A0A8E2QF02"/>
<reference evidence="1 2" key="1">
    <citation type="submission" date="2018-01" db="EMBL/GenBank/DDBJ databases">
        <title>Denitrification phenotypes of diverse strains of Pseudomonas stutzeri.</title>
        <authorList>
            <person name="Milligan D.A."/>
            <person name="Bergaust L."/>
            <person name="Bakken L.R."/>
            <person name="Frostegard A."/>
        </authorList>
    </citation>
    <scope>NUCLEOTIDE SEQUENCE [LARGE SCALE GENOMIC DNA]</scope>
    <source>
        <strain evidence="1 2">DSM 50238</strain>
    </source>
</reference>
<organism evidence="1 2">
    <name type="scientific">Stutzerimonas degradans</name>
    <dbReference type="NCBI Taxonomy" id="2968968"/>
    <lineage>
        <taxon>Bacteria</taxon>
        <taxon>Pseudomonadati</taxon>
        <taxon>Pseudomonadota</taxon>
        <taxon>Gammaproteobacteria</taxon>
        <taxon>Pseudomonadales</taxon>
        <taxon>Pseudomonadaceae</taxon>
        <taxon>Stutzerimonas</taxon>
    </lineage>
</organism>
<dbReference type="InterPro" id="IPR021333">
    <property type="entry name" value="DUF2946"/>
</dbReference>
<name>A0A8E2QF02_9GAMM</name>
<gene>
    <name evidence="1" type="ORF">CXK95_07895</name>
</gene>
<evidence type="ECO:0000313" key="1">
    <source>
        <dbReference type="EMBL" id="PNF77597.1"/>
    </source>
</evidence>